<keyword evidence="2" id="KW-1185">Reference proteome</keyword>
<proteinExistence type="predicted"/>
<dbReference type="EMBL" id="VIIS01001465">
    <property type="protein sequence ID" value="KAF0297849.1"/>
    <property type="molecule type" value="Genomic_DNA"/>
</dbReference>
<sequence length="342" mass="35856">MASPASAAVARKEAVSDALLREAEQYRTVQTLRTWPVVTNTSAAVVDGYYTLKKEGDVARPVLNVSEELVGAVCRLAVLPVVTSPVVKTPLRMADWVGALGAELLQKAVPRLTDTKQPLRLNTELLLSLLMVPLTLSVALSRDLLELGVLKLVTTFPGLQPAAKGFAEKSLLAQCGTALLLLWVYLPLLLLSRPVETVRALVSVPGQAAASMISWAREAASAVADELAAWASAVADLAVQAVSWVAATAQTAYYVLFVMTGLEPLLAALLERARALLATSREAGASLVSTVRASAPGSGLAELAPVQWARELWCGGADCQRAEGEQRSAGAGAGGSGRPADR</sequence>
<accession>A0A6A4VYA1</accession>
<evidence type="ECO:0000313" key="1">
    <source>
        <dbReference type="EMBL" id="KAF0297849.1"/>
    </source>
</evidence>
<name>A0A6A4VYA1_AMPAM</name>
<evidence type="ECO:0000313" key="2">
    <source>
        <dbReference type="Proteomes" id="UP000440578"/>
    </source>
</evidence>
<gene>
    <name evidence="1" type="ORF">FJT64_000518</name>
</gene>
<dbReference type="AlphaFoldDB" id="A0A6A4VYA1"/>
<dbReference type="Proteomes" id="UP000440578">
    <property type="component" value="Unassembled WGS sequence"/>
</dbReference>
<reference evidence="1 2" key="1">
    <citation type="submission" date="2019-07" db="EMBL/GenBank/DDBJ databases">
        <title>Draft genome assembly of a fouling barnacle, Amphibalanus amphitrite (Darwin, 1854): The first reference genome for Thecostraca.</title>
        <authorList>
            <person name="Kim W."/>
        </authorList>
    </citation>
    <scope>NUCLEOTIDE SEQUENCE [LARGE SCALE GENOMIC DNA]</scope>
    <source>
        <strain evidence="1">SNU_AA5</strain>
        <tissue evidence="1">Soma without cirri and trophi</tissue>
    </source>
</reference>
<protein>
    <submittedName>
        <fullName evidence="1">Uncharacterized protein</fullName>
    </submittedName>
</protein>
<organism evidence="1 2">
    <name type="scientific">Amphibalanus amphitrite</name>
    <name type="common">Striped barnacle</name>
    <name type="synonym">Balanus amphitrite</name>
    <dbReference type="NCBI Taxonomy" id="1232801"/>
    <lineage>
        <taxon>Eukaryota</taxon>
        <taxon>Metazoa</taxon>
        <taxon>Ecdysozoa</taxon>
        <taxon>Arthropoda</taxon>
        <taxon>Crustacea</taxon>
        <taxon>Multicrustacea</taxon>
        <taxon>Cirripedia</taxon>
        <taxon>Thoracica</taxon>
        <taxon>Thoracicalcarea</taxon>
        <taxon>Balanomorpha</taxon>
        <taxon>Balanoidea</taxon>
        <taxon>Balanidae</taxon>
        <taxon>Amphibalaninae</taxon>
        <taxon>Amphibalanus</taxon>
    </lineage>
</organism>
<comment type="caution">
    <text evidence="1">The sequence shown here is derived from an EMBL/GenBank/DDBJ whole genome shotgun (WGS) entry which is preliminary data.</text>
</comment>